<dbReference type="SUPFAM" id="SSF51316">
    <property type="entry name" value="Mss4-like"/>
    <property type="match status" value="1"/>
</dbReference>
<gene>
    <name evidence="5" type="ORF">R3P38DRAFT_3149811</name>
</gene>
<evidence type="ECO:0000256" key="2">
    <source>
        <dbReference type="ARBA" id="ARBA00022723"/>
    </source>
</evidence>
<dbReference type="InterPro" id="IPR011057">
    <property type="entry name" value="Mss4-like_sf"/>
</dbReference>
<comment type="caution">
    <text evidence="5">The sequence shown here is derived from an EMBL/GenBank/DDBJ whole genome shotgun (WGS) entry which is preliminary data.</text>
</comment>
<reference evidence="5 6" key="1">
    <citation type="journal article" date="2024" name="J Genomics">
        <title>Draft genome sequencing and assembly of Favolaschia claudopus CIRM-BRFM 2984 isolated from oak limbs.</title>
        <authorList>
            <person name="Navarro D."/>
            <person name="Drula E."/>
            <person name="Chaduli D."/>
            <person name="Cazenave R."/>
            <person name="Ahrendt S."/>
            <person name="Wang J."/>
            <person name="Lipzen A."/>
            <person name="Daum C."/>
            <person name="Barry K."/>
            <person name="Grigoriev I.V."/>
            <person name="Favel A."/>
            <person name="Rosso M.N."/>
            <person name="Martin F."/>
        </authorList>
    </citation>
    <scope>NUCLEOTIDE SEQUENCE [LARGE SCALE GENOMIC DNA]</scope>
    <source>
        <strain evidence="5 6">CIRM-BRFM 2984</strain>
    </source>
</reference>
<proteinExistence type="inferred from homology"/>
<dbReference type="GO" id="GO:0046872">
    <property type="term" value="F:metal ion binding"/>
    <property type="evidence" value="ECO:0007669"/>
    <property type="project" value="UniProtKB-KW"/>
</dbReference>
<dbReference type="AlphaFoldDB" id="A0AAV9Z1F7"/>
<keyword evidence="2" id="KW-0479">Metal-binding</keyword>
<organism evidence="5 6">
    <name type="scientific">Favolaschia claudopus</name>
    <dbReference type="NCBI Taxonomy" id="2862362"/>
    <lineage>
        <taxon>Eukaryota</taxon>
        <taxon>Fungi</taxon>
        <taxon>Dikarya</taxon>
        <taxon>Basidiomycota</taxon>
        <taxon>Agaricomycotina</taxon>
        <taxon>Agaricomycetes</taxon>
        <taxon>Agaricomycetidae</taxon>
        <taxon>Agaricales</taxon>
        <taxon>Marasmiineae</taxon>
        <taxon>Mycenaceae</taxon>
        <taxon>Favolaschia</taxon>
    </lineage>
</organism>
<feature type="domain" description="CENP-V/GFA" evidence="4">
    <location>
        <begin position="28"/>
        <end position="91"/>
    </location>
</feature>
<accession>A0AAV9Z1F7</accession>
<keyword evidence="3" id="KW-0862">Zinc</keyword>
<comment type="similarity">
    <text evidence="1">Belongs to the Gfa family.</text>
</comment>
<evidence type="ECO:0000259" key="4">
    <source>
        <dbReference type="Pfam" id="PF04828"/>
    </source>
</evidence>
<dbReference type="GO" id="GO:0016846">
    <property type="term" value="F:carbon-sulfur lyase activity"/>
    <property type="evidence" value="ECO:0007669"/>
    <property type="project" value="InterPro"/>
</dbReference>
<sequence>LRMYVVFVCCRLSNSRLQSNEPRMNFVQKVILTEGQDLISKYDDKATTSGNTLTRHFCSNCGSCLFLNSPSTASEWITLSPATVDGQEWVPRRYNCPDGKLSWVVKLHMECKDTV</sequence>
<feature type="non-terminal residue" evidence="5">
    <location>
        <position position="1"/>
    </location>
</feature>
<evidence type="ECO:0000256" key="1">
    <source>
        <dbReference type="ARBA" id="ARBA00005495"/>
    </source>
</evidence>
<name>A0AAV9Z1F7_9AGAR</name>
<dbReference type="Pfam" id="PF04828">
    <property type="entry name" value="GFA"/>
    <property type="match status" value="1"/>
</dbReference>
<dbReference type="InterPro" id="IPR006913">
    <property type="entry name" value="CENP-V/GFA"/>
</dbReference>
<dbReference type="Gene3D" id="3.90.1590.10">
    <property type="entry name" value="glutathione-dependent formaldehyde- activating enzyme (gfa)"/>
    <property type="match status" value="1"/>
</dbReference>
<protein>
    <recommendedName>
        <fullName evidence="4">CENP-V/GFA domain-containing protein</fullName>
    </recommendedName>
</protein>
<dbReference type="EMBL" id="JAWWNJ010000242">
    <property type="protein sequence ID" value="KAK6967145.1"/>
    <property type="molecule type" value="Genomic_DNA"/>
</dbReference>
<evidence type="ECO:0000313" key="5">
    <source>
        <dbReference type="EMBL" id="KAK6967145.1"/>
    </source>
</evidence>
<evidence type="ECO:0000256" key="3">
    <source>
        <dbReference type="ARBA" id="ARBA00022833"/>
    </source>
</evidence>
<keyword evidence="6" id="KW-1185">Reference proteome</keyword>
<evidence type="ECO:0000313" key="6">
    <source>
        <dbReference type="Proteomes" id="UP001362999"/>
    </source>
</evidence>
<dbReference type="Proteomes" id="UP001362999">
    <property type="component" value="Unassembled WGS sequence"/>
</dbReference>